<dbReference type="EC" id="4.2.1.80" evidence="4"/>
<dbReference type="Proteomes" id="UP001242480">
    <property type="component" value="Unassembled WGS sequence"/>
</dbReference>
<dbReference type="PANTHER" id="PTHR30143:SF0">
    <property type="entry name" value="2-KETO-4-PENTENOATE HYDRATASE"/>
    <property type="match status" value="1"/>
</dbReference>
<evidence type="ECO:0000313" key="4">
    <source>
        <dbReference type="EMBL" id="MDQ0473946.1"/>
    </source>
</evidence>
<keyword evidence="5" id="KW-1185">Reference proteome</keyword>
<keyword evidence="1 4" id="KW-0456">Lyase</keyword>
<dbReference type="GO" id="GO:0008684">
    <property type="term" value="F:2-oxopent-4-enoate hydratase activity"/>
    <property type="evidence" value="ECO:0007669"/>
    <property type="project" value="UniProtKB-EC"/>
</dbReference>
<reference evidence="4 5" key="1">
    <citation type="submission" date="2023-07" db="EMBL/GenBank/DDBJ databases">
        <title>Genomic Encyclopedia of Type Strains, Phase IV (KMG-IV): sequencing the most valuable type-strain genomes for metagenomic binning, comparative biology and taxonomic classification.</title>
        <authorList>
            <person name="Goeker M."/>
        </authorList>
    </citation>
    <scope>NUCLEOTIDE SEQUENCE [LARGE SCALE GENOMIC DNA]</scope>
    <source>
        <strain evidence="4 5">DSM 19619</strain>
    </source>
</reference>
<accession>A0ABU0JI31</accession>
<dbReference type="SUPFAM" id="SSF56529">
    <property type="entry name" value="FAH"/>
    <property type="match status" value="1"/>
</dbReference>
<sequence>MPWSRSSRRRRSTSRPGGAAAQLKTIERRSAGRHSSKPMTRGRCTREVKHVRCKIGGRTATAAPSGDGTGLDRGCIERQGMPRMSVGSDGLLAAVERLERASAARLPCPPIVDLIGPSDIAAAYEVQQHIAARRIAAGARLIGRKIGLTSAAVQAQVGVDRPDFGVLLDDMRYEDGADIPFARLLQPKAEAEVAFLLARDIGDAPDAAAVRGAVALAFPAIEIVDSRIADWRIGITDTVADNASSGVFVIGLAGTPLDAVEPADVTMTLRRNGELVSQGTGRACLDDPLNALAWLARTAIELGAPLRAGDIVLSGALGPMVAVRPGDVFEAAIAPLGTITARFSREGGIA</sequence>
<dbReference type="RefSeq" id="WP_307282749.1">
    <property type="nucleotide sequence ID" value="NZ_JAUSVX010000019.1"/>
</dbReference>
<evidence type="ECO:0000259" key="3">
    <source>
        <dbReference type="Pfam" id="PF01557"/>
    </source>
</evidence>
<dbReference type="InterPro" id="IPR011234">
    <property type="entry name" value="Fumarylacetoacetase-like_C"/>
</dbReference>
<dbReference type="EMBL" id="JAUSVX010000019">
    <property type="protein sequence ID" value="MDQ0473946.1"/>
    <property type="molecule type" value="Genomic_DNA"/>
</dbReference>
<protein>
    <submittedName>
        <fullName evidence="4">2-keto-4-pentenoate hydratase</fullName>
        <ecNumber evidence="4">4.2.1.80</ecNumber>
    </submittedName>
</protein>
<dbReference type="InterPro" id="IPR050772">
    <property type="entry name" value="Hydratase-Decarb/MhpD_sf"/>
</dbReference>
<proteinExistence type="predicted"/>
<feature type="domain" description="Fumarylacetoacetase-like C-terminal" evidence="3">
    <location>
        <begin position="175"/>
        <end position="343"/>
    </location>
</feature>
<dbReference type="PANTHER" id="PTHR30143">
    <property type="entry name" value="ACID HYDRATASE"/>
    <property type="match status" value="1"/>
</dbReference>
<evidence type="ECO:0000256" key="2">
    <source>
        <dbReference type="SAM" id="MobiDB-lite"/>
    </source>
</evidence>
<gene>
    <name evidence="4" type="ORF">QO011_006985</name>
</gene>
<dbReference type="InterPro" id="IPR036663">
    <property type="entry name" value="Fumarylacetoacetase_C_sf"/>
</dbReference>
<name>A0ABU0JI31_9HYPH</name>
<feature type="region of interest" description="Disordered" evidence="2">
    <location>
        <begin position="1"/>
        <end position="22"/>
    </location>
</feature>
<dbReference type="Pfam" id="PF01557">
    <property type="entry name" value="FAA_hydrolase"/>
    <property type="match status" value="1"/>
</dbReference>
<organism evidence="4 5">
    <name type="scientific">Labrys wisconsinensis</name>
    <dbReference type="NCBI Taxonomy" id="425677"/>
    <lineage>
        <taxon>Bacteria</taxon>
        <taxon>Pseudomonadati</taxon>
        <taxon>Pseudomonadota</taxon>
        <taxon>Alphaproteobacteria</taxon>
        <taxon>Hyphomicrobiales</taxon>
        <taxon>Xanthobacteraceae</taxon>
        <taxon>Labrys</taxon>
    </lineage>
</organism>
<evidence type="ECO:0000313" key="5">
    <source>
        <dbReference type="Proteomes" id="UP001242480"/>
    </source>
</evidence>
<feature type="compositionally biased region" description="Basic residues" evidence="2">
    <location>
        <begin position="1"/>
        <end position="13"/>
    </location>
</feature>
<evidence type="ECO:0000256" key="1">
    <source>
        <dbReference type="ARBA" id="ARBA00023239"/>
    </source>
</evidence>
<dbReference type="Gene3D" id="3.90.850.10">
    <property type="entry name" value="Fumarylacetoacetase-like, C-terminal domain"/>
    <property type="match status" value="1"/>
</dbReference>
<comment type="caution">
    <text evidence="4">The sequence shown here is derived from an EMBL/GenBank/DDBJ whole genome shotgun (WGS) entry which is preliminary data.</text>
</comment>